<keyword evidence="2" id="KW-1185">Reference proteome</keyword>
<organism evidence="1 2">
    <name type="scientific">Podospora pseudoanserina</name>
    <dbReference type="NCBI Taxonomy" id="2609844"/>
    <lineage>
        <taxon>Eukaryota</taxon>
        <taxon>Fungi</taxon>
        <taxon>Dikarya</taxon>
        <taxon>Ascomycota</taxon>
        <taxon>Pezizomycotina</taxon>
        <taxon>Sordariomycetes</taxon>
        <taxon>Sordariomycetidae</taxon>
        <taxon>Sordariales</taxon>
        <taxon>Podosporaceae</taxon>
        <taxon>Podospora</taxon>
    </lineage>
</organism>
<protein>
    <submittedName>
        <fullName evidence="1">Uncharacterized protein</fullName>
    </submittedName>
</protein>
<comment type="caution">
    <text evidence="1">The sequence shown here is derived from an EMBL/GenBank/DDBJ whole genome shotgun (WGS) entry which is preliminary data.</text>
</comment>
<dbReference type="RefSeq" id="XP_062803359.1">
    <property type="nucleotide sequence ID" value="XM_062940270.1"/>
</dbReference>
<sequence>MLAAFVNTDLNAAHPIPRLALVESQQFGKSLWGKTGKLTVKLPDATLEDYFLKMCHGESGEAFIFDACSFHRHNEHDTGNWRAPRHNLSGKAHIENYELHFPVSEPVEDWDAQNQLYSLPYNLGNAIYVPGSSQRQV</sequence>
<reference evidence="1 2" key="1">
    <citation type="journal article" date="2023" name="bioRxiv">
        <title>High-quality genome assemblies of four members of thePodospora anserinaspecies complex.</title>
        <authorList>
            <person name="Ament-Velasquez S.L."/>
            <person name="Vogan A.A."/>
            <person name="Wallerman O."/>
            <person name="Hartmann F."/>
            <person name="Gautier V."/>
            <person name="Silar P."/>
            <person name="Giraud T."/>
            <person name="Johannesson H."/>
        </authorList>
    </citation>
    <scope>NUCLEOTIDE SEQUENCE [LARGE SCALE GENOMIC DNA]</scope>
    <source>
        <strain evidence="1 2">CBS 124.78</strain>
    </source>
</reference>
<evidence type="ECO:0000313" key="1">
    <source>
        <dbReference type="EMBL" id="KAK4679889.1"/>
    </source>
</evidence>
<name>A0ABR0IHV4_9PEZI</name>
<proteinExistence type="predicted"/>
<dbReference type="EMBL" id="JAFFHC010000002">
    <property type="protein sequence ID" value="KAK4679889.1"/>
    <property type="molecule type" value="Genomic_DNA"/>
</dbReference>
<gene>
    <name evidence="1" type="ORF">QC764_0039360</name>
</gene>
<dbReference type="Proteomes" id="UP001323617">
    <property type="component" value="Unassembled WGS sequence"/>
</dbReference>
<accession>A0ABR0IHV4</accession>
<dbReference type="GeneID" id="87960801"/>
<evidence type="ECO:0000313" key="2">
    <source>
        <dbReference type="Proteomes" id="UP001323617"/>
    </source>
</evidence>